<proteinExistence type="predicted"/>
<evidence type="ECO:0000259" key="5">
    <source>
        <dbReference type="Pfam" id="PF01258"/>
    </source>
</evidence>
<dbReference type="EMBL" id="DXFT01000115">
    <property type="protein sequence ID" value="HIX03655.1"/>
    <property type="molecule type" value="Genomic_DNA"/>
</dbReference>
<evidence type="ECO:0000256" key="4">
    <source>
        <dbReference type="PROSITE-ProRule" id="PRU00510"/>
    </source>
</evidence>
<dbReference type="InterPro" id="IPR037187">
    <property type="entry name" value="DnaK_N"/>
</dbReference>
<dbReference type="InterPro" id="IPR000962">
    <property type="entry name" value="Znf_DskA_TraR"/>
</dbReference>
<organism evidence="6 7">
    <name type="scientific">Candidatus Odoribacter faecigallinarum</name>
    <dbReference type="NCBI Taxonomy" id="2838706"/>
    <lineage>
        <taxon>Bacteria</taxon>
        <taxon>Pseudomonadati</taxon>
        <taxon>Bacteroidota</taxon>
        <taxon>Bacteroidia</taxon>
        <taxon>Bacteroidales</taxon>
        <taxon>Odoribacteraceae</taxon>
        <taxon>Odoribacter</taxon>
    </lineage>
</organism>
<dbReference type="GO" id="GO:0008270">
    <property type="term" value="F:zinc ion binding"/>
    <property type="evidence" value="ECO:0007669"/>
    <property type="project" value="UniProtKB-KW"/>
</dbReference>
<name>A0A9D2ACA7_9BACT</name>
<dbReference type="SUPFAM" id="SSF109635">
    <property type="entry name" value="DnaK suppressor protein DksA, alpha-hairpin domain"/>
    <property type="match status" value="1"/>
</dbReference>
<dbReference type="Gene3D" id="1.20.120.910">
    <property type="entry name" value="DksA, coiled-coil domain"/>
    <property type="match status" value="1"/>
</dbReference>
<dbReference type="AlphaFoldDB" id="A0A9D2ACA7"/>
<reference evidence="6" key="1">
    <citation type="journal article" date="2021" name="PeerJ">
        <title>Extensive microbial diversity within the chicken gut microbiome revealed by metagenomics and culture.</title>
        <authorList>
            <person name="Gilroy R."/>
            <person name="Ravi A."/>
            <person name="Getino M."/>
            <person name="Pursley I."/>
            <person name="Horton D.L."/>
            <person name="Alikhan N.F."/>
            <person name="Baker D."/>
            <person name="Gharbi K."/>
            <person name="Hall N."/>
            <person name="Watson M."/>
            <person name="Adriaenssens E.M."/>
            <person name="Foster-Nyarko E."/>
            <person name="Jarju S."/>
            <person name="Secka A."/>
            <person name="Antonio M."/>
            <person name="Oren A."/>
            <person name="Chaudhuri R.R."/>
            <person name="La Ragione R."/>
            <person name="Hildebrand F."/>
            <person name="Pallen M.J."/>
        </authorList>
    </citation>
    <scope>NUCLEOTIDE SEQUENCE</scope>
    <source>
        <strain evidence="6">23274</strain>
    </source>
</reference>
<evidence type="ECO:0000256" key="3">
    <source>
        <dbReference type="ARBA" id="ARBA00022833"/>
    </source>
</evidence>
<evidence type="ECO:0000313" key="6">
    <source>
        <dbReference type="EMBL" id="HIX03655.1"/>
    </source>
</evidence>
<dbReference type="PROSITE" id="PS51128">
    <property type="entry name" value="ZF_DKSA_2"/>
    <property type="match status" value="1"/>
</dbReference>
<dbReference type="Proteomes" id="UP000824202">
    <property type="component" value="Unassembled WGS sequence"/>
</dbReference>
<feature type="zinc finger region" description="dksA C4-type" evidence="4">
    <location>
        <begin position="96"/>
        <end position="120"/>
    </location>
</feature>
<keyword evidence="3" id="KW-0862">Zinc</keyword>
<sequence>MAEKTRYSDEELQEFKELILDKLEKARKDYDILKASLSGSDGNDIADTSPTFKVLEEGASVLSKEEAGRLAQRQAKFIAHLEAALVRIENKTYGICRATGKLIPKERLMAVPHATLSIEAKESEKL</sequence>
<feature type="domain" description="Zinc finger DksA/TraR C4-type" evidence="5">
    <location>
        <begin position="92"/>
        <end position="123"/>
    </location>
</feature>
<keyword evidence="1" id="KW-0479">Metal-binding</keyword>
<comment type="caution">
    <text evidence="6">The sequence shown here is derived from an EMBL/GenBank/DDBJ whole genome shotgun (WGS) entry which is preliminary data.</text>
</comment>
<protein>
    <submittedName>
        <fullName evidence="6">TraR/DksA C4-type zinc finger protein</fullName>
    </submittedName>
</protein>
<evidence type="ECO:0000256" key="1">
    <source>
        <dbReference type="ARBA" id="ARBA00022723"/>
    </source>
</evidence>
<reference evidence="6" key="2">
    <citation type="submission" date="2021-04" db="EMBL/GenBank/DDBJ databases">
        <authorList>
            <person name="Gilroy R."/>
        </authorList>
    </citation>
    <scope>NUCLEOTIDE SEQUENCE</scope>
    <source>
        <strain evidence="6">23274</strain>
    </source>
</reference>
<dbReference type="Pfam" id="PF01258">
    <property type="entry name" value="zf-dskA_traR"/>
    <property type="match status" value="1"/>
</dbReference>
<evidence type="ECO:0000256" key="2">
    <source>
        <dbReference type="ARBA" id="ARBA00022771"/>
    </source>
</evidence>
<accession>A0A9D2ACA7</accession>
<dbReference type="SUPFAM" id="SSF57716">
    <property type="entry name" value="Glucocorticoid receptor-like (DNA-binding domain)"/>
    <property type="match status" value="1"/>
</dbReference>
<evidence type="ECO:0000313" key="7">
    <source>
        <dbReference type="Proteomes" id="UP000824202"/>
    </source>
</evidence>
<dbReference type="PANTHER" id="PTHR33823:SF2">
    <property type="entry name" value="RNA POLYMERASE-BINDING TRANSCRIPTION FACTOR DKSA"/>
    <property type="match status" value="1"/>
</dbReference>
<keyword evidence="2" id="KW-0863">Zinc-finger</keyword>
<dbReference type="PANTHER" id="PTHR33823">
    <property type="entry name" value="RNA POLYMERASE-BINDING TRANSCRIPTION FACTOR DKSA-RELATED"/>
    <property type="match status" value="1"/>
</dbReference>
<gene>
    <name evidence="6" type="ORF">H9863_06015</name>
</gene>